<organism evidence="3 4">
    <name type="scientific">Teratosphaeria destructans</name>
    <dbReference type="NCBI Taxonomy" id="418781"/>
    <lineage>
        <taxon>Eukaryota</taxon>
        <taxon>Fungi</taxon>
        <taxon>Dikarya</taxon>
        <taxon>Ascomycota</taxon>
        <taxon>Pezizomycotina</taxon>
        <taxon>Dothideomycetes</taxon>
        <taxon>Dothideomycetidae</taxon>
        <taxon>Mycosphaerellales</taxon>
        <taxon>Teratosphaeriaceae</taxon>
        <taxon>Teratosphaeria</taxon>
    </lineage>
</organism>
<accession>A0A9W7VZV1</accession>
<feature type="transmembrane region" description="Helical" evidence="2">
    <location>
        <begin position="12"/>
        <end position="37"/>
    </location>
</feature>
<proteinExistence type="predicted"/>
<reference evidence="3 4" key="1">
    <citation type="journal article" date="2018" name="IMA Fungus">
        <title>IMA Genome-F 10: Nine draft genome sequences of Claviceps purpurea s.lat., including C. arundinis, C. humidiphila, and C. cf. spartinae, pseudomolecules for the pitch canker pathogen Fusarium circinatum, draft genome of Davidsoniella eucalypti, Grosmannia galeiformis, Quambalaria eucalypti, and Teratosphaeria destructans.</title>
        <authorList>
            <person name="Wingfield B.D."/>
            <person name="Liu M."/>
            <person name="Nguyen H.D."/>
            <person name="Lane F.A."/>
            <person name="Morgan S.W."/>
            <person name="De Vos L."/>
            <person name="Wilken P.M."/>
            <person name="Duong T.A."/>
            <person name="Aylward J."/>
            <person name="Coetzee M.P."/>
            <person name="Dadej K."/>
            <person name="De Beer Z.W."/>
            <person name="Findlay W."/>
            <person name="Havenga M."/>
            <person name="Kolarik M."/>
            <person name="Menzies J.G."/>
            <person name="Naidoo K."/>
            <person name="Pochopski O."/>
            <person name="Shoukouhi P."/>
            <person name="Santana Q.C."/>
            <person name="Seifert K.A."/>
            <person name="Soal N."/>
            <person name="Steenkamp E.T."/>
            <person name="Tatham C.T."/>
            <person name="van der Nest M.A."/>
            <person name="Wingfield M.J."/>
        </authorList>
    </citation>
    <scope>NUCLEOTIDE SEQUENCE [LARGE SCALE GENOMIC DNA]</scope>
    <source>
        <strain evidence="3">CMW44962</strain>
    </source>
</reference>
<feature type="region of interest" description="Disordered" evidence="1">
    <location>
        <begin position="134"/>
        <end position="202"/>
    </location>
</feature>
<reference evidence="3 4" key="2">
    <citation type="journal article" date="2021" name="Curr. Genet.">
        <title>Genetic response to nitrogen starvation in the aggressive Eucalyptus foliar pathogen Teratosphaeria destructans.</title>
        <authorList>
            <person name="Havenga M."/>
            <person name="Wingfield B.D."/>
            <person name="Wingfield M.J."/>
            <person name="Dreyer L.L."/>
            <person name="Roets F."/>
            <person name="Aylward J."/>
        </authorList>
    </citation>
    <scope>NUCLEOTIDE SEQUENCE [LARGE SCALE GENOMIC DNA]</scope>
    <source>
        <strain evidence="3">CMW44962</strain>
    </source>
</reference>
<evidence type="ECO:0000256" key="1">
    <source>
        <dbReference type="SAM" id="MobiDB-lite"/>
    </source>
</evidence>
<protein>
    <submittedName>
        <fullName evidence="3">Uncharacterized protein</fullName>
    </submittedName>
</protein>
<evidence type="ECO:0000313" key="3">
    <source>
        <dbReference type="EMBL" id="KAH9823723.1"/>
    </source>
</evidence>
<evidence type="ECO:0000256" key="2">
    <source>
        <dbReference type="SAM" id="Phobius"/>
    </source>
</evidence>
<gene>
    <name evidence="3" type="ORF">Tdes44962_MAKER04467</name>
</gene>
<evidence type="ECO:0000313" key="4">
    <source>
        <dbReference type="Proteomes" id="UP001138500"/>
    </source>
</evidence>
<dbReference type="AlphaFoldDB" id="A0A9W7VZV1"/>
<comment type="caution">
    <text evidence="3">The sequence shown here is derived from an EMBL/GenBank/DDBJ whole genome shotgun (WGS) entry which is preliminary data.</text>
</comment>
<dbReference type="OrthoDB" id="4148767at2759"/>
<keyword evidence="2" id="KW-0812">Transmembrane</keyword>
<keyword evidence="4" id="KW-1185">Reference proteome</keyword>
<feature type="compositionally biased region" description="Basic and acidic residues" evidence="1">
    <location>
        <begin position="171"/>
        <end position="181"/>
    </location>
</feature>
<keyword evidence="2" id="KW-1133">Transmembrane helix</keyword>
<name>A0A9W7VZV1_9PEZI</name>
<dbReference type="EMBL" id="RIBY02002167">
    <property type="protein sequence ID" value="KAH9823723.1"/>
    <property type="molecule type" value="Genomic_DNA"/>
</dbReference>
<dbReference type="Proteomes" id="UP001138500">
    <property type="component" value="Unassembled WGS sequence"/>
</dbReference>
<sequence length="292" mass="34323">MGITISHTEYAPLAFTSAIIGFVSFAFTLGTFLKVLWVNFETLGEAPHEVHGYLTNLRQELLEERESLRIMRKHYRKRNWSMRQMGSSSRMLNSMELDDVTLKTMSDVLKHLIRKFEAIERSFLEPGEQGIRDLTKNRKRRRDDGSVSPYYEHSAYASPPEKGVRPRNRSRTRDREQDRLPRYTNDNYTSFADPAQEESDEGRERYWAQRIDYANYSFKRRLIWLYKKPDAQQLMCSLERVQVRRMARQVGCISIMLHDYGGEGTQTHEMVQRIDERVGRVIGVRRLESDGG</sequence>
<keyword evidence="2" id="KW-0472">Membrane</keyword>